<feature type="compositionally biased region" description="Polar residues" evidence="1">
    <location>
        <begin position="234"/>
        <end position="249"/>
    </location>
</feature>
<evidence type="ECO:0000313" key="3">
    <source>
        <dbReference type="EMBL" id="UZE94976.1"/>
    </source>
</evidence>
<accession>A0ABY6MYQ2</accession>
<gene>
    <name evidence="3" type="ORF">NKI27_12980</name>
</gene>
<feature type="compositionally biased region" description="Acidic residues" evidence="1">
    <location>
        <begin position="200"/>
        <end position="209"/>
    </location>
</feature>
<evidence type="ECO:0000313" key="4">
    <source>
        <dbReference type="Proteomes" id="UP001163739"/>
    </source>
</evidence>
<evidence type="ECO:0000256" key="1">
    <source>
        <dbReference type="SAM" id="MobiDB-lite"/>
    </source>
</evidence>
<dbReference type="InterPro" id="IPR041651">
    <property type="entry name" value="DUF5610"/>
</dbReference>
<dbReference type="Pfam" id="PF18433">
    <property type="entry name" value="DUF5610"/>
    <property type="match status" value="1"/>
</dbReference>
<sequence>MNSVSALFGQFNELSSQLTTQQNQNQGKHLGGQVGQMGHHNGGQGSSQMSLYEVSLSFSSSSYSNHEKGVKILEQELEVRFTGARTSQEAPASAFVPTFQPPSVDDVANKVLGFVENRIKQEAANGASMERLDNLLSQAREGVEKGFGQAREQIESYGLMTDKLDDEIDQSFEKINTGLDGLKENYVNSGAIANERDNDQDLDNTDDQVEDRAEQVVAAPNNRGADKADEQRNVAGQSDSNDRGFSNRSTGINAGYSAYSSLSEKAAIQITTQDGDVVSFSLEQIQASFERRDMSAGRYGFESSEMVGQYQSGQYSYSVDGDLDEGEIQALNDLMVQIESMSDQFFSGDFQGAFQSALELGFDGEEIAGFSVNLSQTSVQQVSAYQQVADLGQEGEVSGSDYGGRFDPLSDFFDSLQAAYDKASQFSQPAKLIEDLFDRVVGDRIESEQSQLPETTPFEQIQSYMAALLERL</sequence>
<name>A0ABY6MYQ2_9ALTE</name>
<proteinExistence type="predicted"/>
<feature type="compositionally biased region" description="Gly residues" evidence="1">
    <location>
        <begin position="29"/>
        <end position="45"/>
    </location>
</feature>
<dbReference type="RefSeq" id="WP_265046468.1">
    <property type="nucleotide sequence ID" value="NZ_CP100390.1"/>
</dbReference>
<feature type="domain" description="DUF5610" evidence="2">
    <location>
        <begin position="86"/>
        <end position="181"/>
    </location>
</feature>
<keyword evidence="4" id="KW-1185">Reference proteome</keyword>
<protein>
    <submittedName>
        <fullName evidence="3">DUF5610 domain-containing protein</fullName>
    </submittedName>
</protein>
<evidence type="ECO:0000259" key="2">
    <source>
        <dbReference type="Pfam" id="PF18433"/>
    </source>
</evidence>
<feature type="region of interest" description="Disordered" evidence="1">
    <location>
        <begin position="192"/>
        <end position="211"/>
    </location>
</feature>
<dbReference type="EMBL" id="CP100390">
    <property type="protein sequence ID" value="UZE94976.1"/>
    <property type="molecule type" value="Genomic_DNA"/>
</dbReference>
<reference evidence="3" key="1">
    <citation type="submission" date="2022-06" db="EMBL/GenBank/DDBJ databases">
        <title>Alkalimarinus sp. nov., isolated from gut of a Alitta virens.</title>
        <authorList>
            <person name="Yang A.I."/>
            <person name="Shin N.-R."/>
        </authorList>
    </citation>
    <scope>NUCLEOTIDE SEQUENCE</scope>
    <source>
        <strain evidence="3">A2M4</strain>
    </source>
</reference>
<feature type="region of interest" description="Disordered" evidence="1">
    <location>
        <begin position="18"/>
        <end position="47"/>
    </location>
</feature>
<dbReference type="Gene3D" id="1.10.132.90">
    <property type="match status" value="1"/>
</dbReference>
<feature type="region of interest" description="Disordered" evidence="1">
    <location>
        <begin position="216"/>
        <end position="249"/>
    </location>
</feature>
<organism evidence="3 4">
    <name type="scientific">Alkalimarinus alittae</name>
    <dbReference type="NCBI Taxonomy" id="2961619"/>
    <lineage>
        <taxon>Bacteria</taxon>
        <taxon>Pseudomonadati</taxon>
        <taxon>Pseudomonadota</taxon>
        <taxon>Gammaproteobacteria</taxon>
        <taxon>Alteromonadales</taxon>
        <taxon>Alteromonadaceae</taxon>
        <taxon>Alkalimarinus</taxon>
    </lineage>
</organism>
<dbReference type="Proteomes" id="UP001163739">
    <property type="component" value="Chromosome"/>
</dbReference>